<dbReference type="WBParaSite" id="PSAMB.scaffold17921size1032.g37443.t1">
    <property type="protein sequence ID" value="PSAMB.scaffold17921size1032.g37443.t1"/>
    <property type="gene ID" value="PSAMB.scaffold17921size1032.g37443"/>
</dbReference>
<protein>
    <submittedName>
        <fullName evidence="2">Uncharacterized protein</fullName>
    </submittedName>
</protein>
<sequence length="147" mass="16757">MRPTILEPELQSSILRDSRPSTMNSAIYRLQMRQIALNNRVPDVKTAAAAGSSRLDIIKRTKEASRRRRELVELKQARNLLDNAKKSARHRAISDARRQDEFSRQLAAQRLQLEATKMMAAEKVRDAWAQSAVAAKTEFANRLKTET</sequence>
<name>A0A914VCY1_9BILA</name>
<dbReference type="Proteomes" id="UP000887566">
    <property type="component" value="Unplaced"/>
</dbReference>
<evidence type="ECO:0000313" key="1">
    <source>
        <dbReference type="Proteomes" id="UP000887566"/>
    </source>
</evidence>
<proteinExistence type="predicted"/>
<reference evidence="2" key="1">
    <citation type="submission" date="2022-11" db="UniProtKB">
        <authorList>
            <consortium name="WormBaseParasite"/>
        </authorList>
    </citation>
    <scope>IDENTIFICATION</scope>
</reference>
<keyword evidence="1" id="KW-1185">Reference proteome</keyword>
<evidence type="ECO:0000313" key="2">
    <source>
        <dbReference type="WBParaSite" id="PSAMB.scaffold17921size1032.g37443.t1"/>
    </source>
</evidence>
<accession>A0A914VCY1</accession>
<organism evidence="1 2">
    <name type="scientific">Plectus sambesii</name>
    <dbReference type="NCBI Taxonomy" id="2011161"/>
    <lineage>
        <taxon>Eukaryota</taxon>
        <taxon>Metazoa</taxon>
        <taxon>Ecdysozoa</taxon>
        <taxon>Nematoda</taxon>
        <taxon>Chromadorea</taxon>
        <taxon>Plectida</taxon>
        <taxon>Plectina</taxon>
        <taxon>Plectoidea</taxon>
        <taxon>Plectidae</taxon>
        <taxon>Plectus</taxon>
    </lineage>
</organism>
<dbReference type="AlphaFoldDB" id="A0A914VCY1"/>